<keyword evidence="3" id="KW-0862">Zinc</keyword>
<dbReference type="SMART" id="SM00066">
    <property type="entry name" value="GAL4"/>
    <property type="match status" value="1"/>
</dbReference>
<dbReference type="PANTHER" id="PTHR31313:SF86">
    <property type="entry name" value="ZN(2)-C6 FUNGAL-TYPE DOMAIN-CONTAINING PROTEIN"/>
    <property type="match status" value="1"/>
</dbReference>
<keyword evidence="11" id="KW-1185">Reference proteome</keyword>
<keyword evidence="2" id="KW-0479">Metal-binding</keyword>
<feature type="compositionally biased region" description="Polar residues" evidence="8">
    <location>
        <begin position="104"/>
        <end position="121"/>
    </location>
</feature>
<dbReference type="CDD" id="cd00067">
    <property type="entry name" value="GAL4"/>
    <property type="match status" value="1"/>
</dbReference>
<dbReference type="AlphaFoldDB" id="A0A395MU14"/>
<keyword evidence="7" id="KW-0539">Nucleus</keyword>
<evidence type="ECO:0000256" key="4">
    <source>
        <dbReference type="ARBA" id="ARBA00023015"/>
    </source>
</evidence>
<protein>
    <recommendedName>
        <fullName evidence="9">Zn(2)-C6 fungal-type domain-containing protein</fullName>
    </recommendedName>
</protein>
<name>A0A395MU14_9HYPO</name>
<dbReference type="InterPro" id="IPR036864">
    <property type="entry name" value="Zn2-C6_fun-type_DNA-bd_sf"/>
</dbReference>
<dbReference type="GO" id="GO:0006351">
    <property type="term" value="P:DNA-templated transcription"/>
    <property type="evidence" value="ECO:0007669"/>
    <property type="project" value="InterPro"/>
</dbReference>
<evidence type="ECO:0000256" key="6">
    <source>
        <dbReference type="ARBA" id="ARBA00023163"/>
    </source>
</evidence>
<evidence type="ECO:0000256" key="7">
    <source>
        <dbReference type="ARBA" id="ARBA00023242"/>
    </source>
</evidence>
<dbReference type="STRING" id="2594813.A0A395MU14"/>
<comment type="caution">
    <text evidence="10">The sequence shown here is derived from an EMBL/GenBank/DDBJ whole genome shotgun (WGS) entry which is preliminary data.</text>
</comment>
<proteinExistence type="predicted"/>
<dbReference type="EMBL" id="PXXK01000102">
    <property type="protein sequence ID" value="RFN51441.1"/>
    <property type="molecule type" value="Genomic_DNA"/>
</dbReference>
<keyword evidence="4" id="KW-0805">Transcription regulation</keyword>
<evidence type="ECO:0000259" key="9">
    <source>
        <dbReference type="PROSITE" id="PS50048"/>
    </source>
</evidence>
<dbReference type="Pfam" id="PF04082">
    <property type="entry name" value="Fungal_trans"/>
    <property type="match status" value="1"/>
</dbReference>
<dbReference type="Proteomes" id="UP000265631">
    <property type="component" value="Unassembled WGS sequence"/>
</dbReference>
<keyword evidence="6" id="KW-0804">Transcription</keyword>
<dbReference type="GO" id="GO:0005634">
    <property type="term" value="C:nucleus"/>
    <property type="evidence" value="ECO:0007669"/>
    <property type="project" value="UniProtKB-SubCell"/>
</dbReference>
<dbReference type="PANTHER" id="PTHR31313">
    <property type="entry name" value="TY1 ENHANCER ACTIVATOR"/>
    <property type="match status" value="1"/>
</dbReference>
<feature type="region of interest" description="Disordered" evidence="8">
    <location>
        <begin position="98"/>
        <end position="163"/>
    </location>
</feature>
<dbReference type="InterPro" id="IPR051615">
    <property type="entry name" value="Transcr_Regulatory_Elem"/>
</dbReference>
<evidence type="ECO:0000256" key="5">
    <source>
        <dbReference type="ARBA" id="ARBA00023125"/>
    </source>
</evidence>
<gene>
    <name evidence="10" type="ORF">FIE12Z_4278</name>
</gene>
<evidence type="ECO:0000313" key="11">
    <source>
        <dbReference type="Proteomes" id="UP000265631"/>
    </source>
</evidence>
<dbReference type="PROSITE" id="PS00463">
    <property type="entry name" value="ZN2_CY6_FUNGAL_1"/>
    <property type="match status" value="1"/>
</dbReference>
<dbReference type="SUPFAM" id="SSF57701">
    <property type="entry name" value="Zn2/Cys6 DNA-binding domain"/>
    <property type="match status" value="1"/>
</dbReference>
<accession>A0A395MU14</accession>
<dbReference type="InterPro" id="IPR001138">
    <property type="entry name" value="Zn2Cys6_DnaBD"/>
</dbReference>
<dbReference type="GO" id="GO:0008270">
    <property type="term" value="F:zinc ion binding"/>
    <property type="evidence" value="ECO:0007669"/>
    <property type="project" value="InterPro"/>
</dbReference>
<reference evidence="10 11" key="1">
    <citation type="journal article" date="2018" name="PLoS Pathog.">
        <title>Evolution of structural diversity of trichothecenes, a family of toxins produced by plant pathogenic and entomopathogenic fungi.</title>
        <authorList>
            <person name="Proctor R.H."/>
            <person name="McCormick S.P."/>
            <person name="Kim H.S."/>
            <person name="Cardoza R.E."/>
            <person name="Stanley A.M."/>
            <person name="Lindo L."/>
            <person name="Kelly A."/>
            <person name="Brown D.W."/>
            <person name="Lee T."/>
            <person name="Vaughan M.M."/>
            <person name="Alexander N.J."/>
            <person name="Busman M."/>
            <person name="Gutierrez S."/>
        </authorList>
    </citation>
    <scope>NUCLEOTIDE SEQUENCE [LARGE SCALE GENOMIC DNA]</scope>
    <source>
        <strain evidence="10 11">NRRL 13405</strain>
    </source>
</reference>
<dbReference type="Gene3D" id="4.10.240.10">
    <property type="entry name" value="Zn(2)-C6 fungal-type DNA-binding domain"/>
    <property type="match status" value="1"/>
</dbReference>
<feature type="compositionally biased region" description="Polar residues" evidence="8">
    <location>
        <begin position="148"/>
        <end position="163"/>
    </location>
</feature>
<dbReference type="CDD" id="cd12148">
    <property type="entry name" value="fungal_TF_MHR"/>
    <property type="match status" value="1"/>
</dbReference>
<evidence type="ECO:0000256" key="2">
    <source>
        <dbReference type="ARBA" id="ARBA00022723"/>
    </source>
</evidence>
<evidence type="ECO:0000256" key="8">
    <source>
        <dbReference type="SAM" id="MobiDB-lite"/>
    </source>
</evidence>
<evidence type="ECO:0000256" key="3">
    <source>
        <dbReference type="ARBA" id="ARBA00022833"/>
    </source>
</evidence>
<dbReference type="GO" id="GO:0003677">
    <property type="term" value="F:DNA binding"/>
    <property type="evidence" value="ECO:0007669"/>
    <property type="project" value="UniProtKB-KW"/>
</dbReference>
<feature type="domain" description="Zn(2)-C6 fungal-type" evidence="9">
    <location>
        <begin position="14"/>
        <end position="44"/>
    </location>
</feature>
<comment type="subcellular location">
    <subcellularLocation>
        <location evidence="1">Nucleus</location>
    </subcellularLocation>
</comment>
<feature type="compositionally biased region" description="Polar residues" evidence="8">
    <location>
        <begin position="130"/>
        <end position="141"/>
    </location>
</feature>
<dbReference type="Pfam" id="PF00172">
    <property type="entry name" value="Zn_clus"/>
    <property type="match status" value="1"/>
</dbReference>
<dbReference type="GO" id="GO:0000981">
    <property type="term" value="F:DNA-binding transcription factor activity, RNA polymerase II-specific"/>
    <property type="evidence" value="ECO:0007669"/>
    <property type="project" value="InterPro"/>
</dbReference>
<keyword evidence="5" id="KW-0238">DNA-binding</keyword>
<dbReference type="SMART" id="SM00906">
    <property type="entry name" value="Fungal_trans"/>
    <property type="match status" value="1"/>
</dbReference>
<evidence type="ECO:0000313" key="10">
    <source>
        <dbReference type="EMBL" id="RFN51441.1"/>
    </source>
</evidence>
<dbReference type="PROSITE" id="PS50048">
    <property type="entry name" value="ZN2_CY6_FUNGAL_2"/>
    <property type="match status" value="1"/>
</dbReference>
<sequence>MVRSNTRPQRTSAACDFCRRRKLGCDNAKPKCENCQARDLECTYTERPVHARPSNARINMLEKENARLREQLRLVDSELHQGHGASKRVRLDETTISKHAAGQEESQNETLDYSPTTTGQPEGSAFHGPSSGTAIRSSDTVSGDIYTPSGTSGTNPPQKWDNDPTQSIKNQLLAETVRQRQLESVNQRAGKLNFRGIESKVGMDLLSNFWNRQLYTGPIVYRTAFMRDMANNGPYFSELLLYAMLFAGSQFTAEAAAAQTLAEVNATGRRYRAKFEQILHSSGSKGLFKSEVTTIQALLVMSDALFSWCNERSLSWHYMGLAINMIIDLGLHTDHSLRGSSKLLSGEAREIERRLFWAAFVMDKVQSIYQGRPTRLHERDTNVPIAFLDDFEELESFSNHTYSTQSMTLGSPTYGISTFEHLSKLSIVVDDILCQLYSGKGASMGLNESIELARTLDYQLELCHQTTPTRLWPYSYPTGHSSVLPHTLSLLALYRCSRILIWRSYLSGSGPVAQTALSNCVNEALEIHPILVIYKQHYCFKTAPHYISYAAYVSASIFIRIAAQKKSSDSQAHSGLRLCMEVLSIQQAYSHGTRRMMKILLGLMDRLGVHVGEFVALQPSGCNTNGPDESNMAEPVTVVADAASHIQNTFGAQEQVTLSEYGIPIDFSDMPDLGWPNLDFDKLMNSFVFNPFLPAQQETPGLGFHNELFGLNYGTF</sequence>
<organism evidence="10 11">
    <name type="scientific">Fusarium flagelliforme</name>
    <dbReference type="NCBI Taxonomy" id="2675880"/>
    <lineage>
        <taxon>Eukaryota</taxon>
        <taxon>Fungi</taxon>
        <taxon>Dikarya</taxon>
        <taxon>Ascomycota</taxon>
        <taxon>Pezizomycotina</taxon>
        <taxon>Sordariomycetes</taxon>
        <taxon>Hypocreomycetidae</taxon>
        <taxon>Hypocreales</taxon>
        <taxon>Nectriaceae</taxon>
        <taxon>Fusarium</taxon>
        <taxon>Fusarium incarnatum-equiseti species complex</taxon>
    </lineage>
</organism>
<dbReference type="InterPro" id="IPR007219">
    <property type="entry name" value="XnlR_reg_dom"/>
</dbReference>
<evidence type="ECO:0000256" key="1">
    <source>
        <dbReference type="ARBA" id="ARBA00004123"/>
    </source>
</evidence>